<accession>W9PW95</accession>
<dbReference type="Proteomes" id="UP000030751">
    <property type="component" value="Unassembled WGS sequence"/>
</dbReference>
<evidence type="ECO:0000313" key="1">
    <source>
        <dbReference type="EMBL" id="EXA47306.1"/>
    </source>
</evidence>
<gene>
    <name evidence="1" type="ORF">FOVG_04464</name>
</gene>
<protein>
    <submittedName>
        <fullName evidence="1">Uncharacterized protein</fullName>
    </submittedName>
</protein>
<name>W9PW95_FUSOX</name>
<dbReference type="AlphaFoldDB" id="W9PW95"/>
<sequence>MSNKANKRAKYGCDGLPQVQALSAPGEPIWALRYILSEIAIYIRYLGISPIQGVRAKYLLTTTIPLSSGYRVVSCRAAERQAHYHLCLSLAHSPGTNNSNFQLPQPLEEPRSRAVVKVPLAWAGLDPAPLLSSGLFTTIEYDLP</sequence>
<reference evidence="1" key="1">
    <citation type="submission" date="2011-10" db="EMBL/GenBank/DDBJ databases">
        <title>The Genome Sequence of Fusarium oxysporum HDV247.</title>
        <authorList>
            <consortium name="The Broad Institute Genome Sequencing Platform"/>
            <person name="Ma L.-J."/>
            <person name="Gale L.R."/>
            <person name="Schwartz D.C."/>
            <person name="Zhou S."/>
            <person name="Corby-Kistler H."/>
            <person name="Young S.K."/>
            <person name="Zeng Q."/>
            <person name="Gargeya S."/>
            <person name="Fitzgerald M."/>
            <person name="Haas B."/>
            <person name="Abouelleil A."/>
            <person name="Alvarado L."/>
            <person name="Arachchi H.M."/>
            <person name="Berlin A."/>
            <person name="Brown A."/>
            <person name="Chapman S.B."/>
            <person name="Chen Z."/>
            <person name="Dunbar C."/>
            <person name="Freedman E."/>
            <person name="Gearin G."/>
            <person name="Goldberg J."/>
            <person name="Griggs A."/>
            <person name="Gujja S."/>
            <person name="Heiman D."/>
            <person name="Howarth C."/>
            <person name="Larson L."/>
            <person name="Lui A."/>
            <person name="MacDonald P.J.P."/>
            <person name="Montmayeur A."/>
            <person name="Murphy C."/>
            <person name="Neiman D."/>
            <person name="Pearson M."/>
            <person name="Priest M."/>
            <person name="Roberts A."/>
            <person name="Saif S."/>
            <person name="Shea T."/>
            <person name="Shenoy N."/>
            <person name="Sisk P."/>
            <person name="Stolte C."/>
            <person name="Sykes S."/>
            <person name="Wortman J."/>
            <person name="Nusbaum C."/>
            <person name="Birren B."/>
        </authorList>
    </citation>
    <scope>NUCLEOTIDE SEQUENCE [LARGE SCALE GENOMIC DNA]</scope>
    <source>
        <strain evidence="1">HDV247</strain>
    </source>
</reference>
<proteinExistence type="predicted"/>
<reference evidence="1" key="2">
    <citation type="submission" date="2012-05" db="EMBL/GenBank/DDBJ databases">
        <title>Annotation of the Genome Sequence of Fusarium oxysporum HDV247.</title>
        <authorList>
            <consortium name="The Broad Institute Genomics Platform"/>
            <person name="Ma L.-J."/>
            <person name="Corby-Kistler H."/>
            <person name="Broz K."/>
            <person name="Gale L.R."/>
            <person name="Jonkers W."/>
            <person name="O'Donnell K."/>
            <person name="Ploetz R."/>
            <person name="Steinberg C."/>
            <person name="Schwartz D.C."/>
            <person name="VanEtten H."/>
            <person name="Zhou S."/>
            <person name="Young S.K."/>
            <person name="Zeng Q."/>
            <person name="Gargeya S."/>
            <person name="Fitzgerald M."/>
            <person name="Abouelleil A."/>
            <person name="Alvarado L."/>
            <person name="Chapman S.B."/>
            <person name="Gainer-Dewar J."/>
            <person name="Goldberg J."/>
            <person name="Griggs A."/>
            <person name="Gujja S."/>
            <person name="Hansen M."/>
            <person name="Howarth C."/>
            <person name="Imamovic A."/>
            <person name="Ireland A."/>
            <person name="Larimer J."/>
            <person name="McCowan C."/>
            <person name="Murphy C."/>
            <person name="Pearson M."/>
            <person name="Poon T.W."/>
            <person name="Priest M."/>
            <person name="Roberts A."/>
            <person name="Saif S."/>
            <person name="Shea T."/>
            <person name="Sykes S."/>
            <person name="Wortman J."/>
            <person name="Nusbaum C."/>
            <person name="Birren B."/>
        </authorList>
    </citation>
    <scope>NUCLEOTIDE SEQUENCE</scope>
    <source>
        <strain evidence="1">HDV247</strain>
    </source>
</reference>
<dbReference type="EMBL" id="JH650970">
    <property type="protein sequence ID" value="EXA47306.1"/>
    <property type="molecule type" value="Genomic_DNA"/>
</dbReference>
<dbReference type="HOGENOM" id="CLU_1927697_0_0_1"/>
<organism evidence="1">
    <name type="scientific">Fusarium oxysporum f. sp. pisi HDV247</name>
    <dbReference type="NCBI Taxonomy" id="1080344"/>
    <lineage>
        <taxon>Eukaryota</taxon>
        <taxon>Fungi</taxon>
        <taxon>Dikarya</taxon>
        <taxon>Ascomycota</taxon>
        <taxon>Pezizomycotina</taxon>
        <taxon>Sordariomycetes</taxon>
        <taxon>Hypocreomycetidae</taxon>
        <taxon>Hypocreales</taxon>
        <taxon>Nectriaceae</taxon>
        <taxon>Fusarium</taxon>
        <taxon>Fusarium oxysporum species complex</taxon>
    </lineage>
</organism>